<feature type="transmembrane region" description="Helical" evidence="1">
    <location>
        <begin position="69"/>
        <end position="86"/>
    </location>
</feature>
<keyword evidence="1" id="KW-0812">Transmembrane</keyword>
<evidence type="ECO:0008006" key="4">
    <source>
        <dbReference type="Google" id="ProtNLM"/>
    </source>
</evidence>
<name>A0ABS0T014_9CAUL</name>
<gene>
    <name evidence="2" type="ORF">I4Q42_16175</name>
</gene>
<dbReference type="RefSeq" id="WP_198577112.1">
    <property type="nucleotide sequence ID" value="NZ_JADWOX010000011.1"/>
</dbReference>
<reference evidence="2 3" key="1">
    <citation type="submission" date="2020-11" db="EMBL/GenBank/DDBJ databases">
        <title>genome sequence of strain KACC 18849.</title>
        <authorList>
            <person name="Gao J."/>
            <person name="Zhang X."/>
        </authorList>
    </citation>
    <scope>NUCLEOTIDE SEQUENCE [LARGE SCALE GENOMIC DNA]</scope>
    <source>
        <strain evidence="2 3">KACC 18849</strain>
    </source>
</reference>
<keyword evidence="1" id="KW-1133">Transmembrane helix</keyword>
<keyword evidence="1" id="KW-0472">Membrane</keyword>
<evidence type="ECO:0000256" key="1">
    <source>
        <dbReference type="SAM" id="Phobius"/>
    </source>
</evidence>
<accession>A0ABS0T014</accession>
<keyword evidence="3" id="KW-1185">Reference proteome</keyword>
<evidence type="ECO:0000313" key="3">
    <source>
        <dbReference type="Proteomes" id="UP000639859"/>
    </source>
</evidence>
<organism evidence="2 3">
    <name type="scientific">Caulobacter hibisci</name>
    <dbReference type="NCBI Taxonomy" id="2035993"/>
    <lineage>
        <taxon>Bacteria</taxon>
        <taxon>Pseudomonadati</taxon>
        <taxon>Pseudomonadota</taxon>
        <taxon>Alphaproteobacteria</taxon>
        <taxon>Caulobacterales</taxon>
        <taxon>Caulobacteraceae</taxon>
        <taxon>Caulobacter</taxon>
    </lineage>
</organism>
<comment type="caution">
    <text evidence="2">The sequence shown here is derived from an EMBL/GenBank/DDBJ whole genome shotgun (WGS) entry which is preliminary data.</text>
</comment>
<sequence length="98" mass="10559">MTDIPTTAPAALTARHRATAKAKLDDAANDARHAYDNLKDGAKELYAGGRKHFDEARQLAEEKLREKPLLAVTAAVGVGILLGLLLRGPRTVYVRVPS</sequence>
<protein>
    <recommendedName>
        <fullName evidence="4">DUF883 domain-containing protein</fullName>
    </recommendedName>
</protein>
<dbReference type="EMBL" id="JADWOX010000011">
    <property type="protein sequence ID" value="MBI1685208.1"/>
    <property type="molecule type" value="Genomic_DNA"/>
</dbReference>
<dbReference type="Proteomes" id="UP000639859">
    <property type="component" value="Unassembled WGS sequence"/>
</dbReference>
<evidence type="ECO:0000313" key="2">
    <source>
        <dbReference type="EMBL" id="MBI1685208.1"/>
    </source>
</evidence>
<proteinExistence type="predicted"/>